<dbReference type="AlphaFoldDB" id="A0A9Q0MU05"/>
<protein>
    <submittedName>
        <fullName evidence="1">Uncharacterized protein</fullName>
    </submittedName>
</protein>
<reference evidence="1" key="1">
    <citation type="submission" date="2022-07" db="EMBL/GenBank/DDBJ databases">
        <authorList>
            <person name="Trinca V."/>
            <person name="Uliana J.V.C."/>
            <person name="Torres T.T."/>
            <person name="Ward R.J."/>
            <person name="Monesi N."/>
        </authorList>
    </citation>
    <scope>NUCLEOTIDE SEQUENCE</scope>
    <source>
        <strain evidence="1">HSMRA1968</strain>
        <tissue evidence="1">Whole embryos</tissue>
    </source>
</reference>
<name>A0A9Q0MU05_9DIPT</name>
<keyword evidence="2" id="KW-1185">Reference proteome</keyword>
<dbReference type="EMBL" id="WJQU01000003">
    <property type="protein sequence ID" value="KAJ6637114.1"/>
    <property type="molecule type" value="Genomic_DNA"/>
</dbReference>
<proteinExistence type="predicted"/>
<evidence type="ECO:0000313" key="2">
    <source>
        <dbReference type="Proteomes" id="UP001151699"/>
    </source>
</evidence>
<organism evidence="1 2">
    <name type="scientific">Pseudolycoriella hygida</name>
    <dbReference type="NCBI Taxonomy" id="35572"/>
    <lineage>
        <taxon>Eukaryota</taxon>
        <taxon>Metazoa</taxon>
        <taxon>Ecdysozoa</taxon>
        <taxon>Arthropoda</taxon>
        <taxon>Hexapoda</taxon>
        <taxon>Insecta</taxon>
        <taxon>Pterygota</taxon>
        <taxon>Neoptera</taxon>
        <taxon>Endopterygota</taxon>
        <taxon>Diptera</taxon>
        <taxon>Nematocera</taxon>
        <taxon>Sciaroidea</taxon>
        <taxon>Sciaridae</taxon>
        <taxon>Pseudolycoriella</taxon>
    </lineage>
</organism>
<dbReference type="Proteomes" id="UP001151699">
    <property type="component" value="Chromosome X"/>
</dbReference>
<comment type="caution">
    <text evidence="1">The sequence shown here is derived from an EMBL/GenBank/DDBJ whole genome shotgun (WGS) entry which is preliminary data.</text>
</comment>
<accession>A0A9Q0MU05</accession>
<gene>
    <name evidence="1" type="ORF">Bhyg_09840</name>
</gene>
<sequence>MKKWILLKTKTFSSSDFLMLNEFLFVFLNSSELALLPHILVVCNILHPQLKGGLHFRCSTVFDEIMKFNRAHGDSEQETMTLKTTIAELYSKKYFITSKKEHVVIRTIAVPLNSNLFPINIQGFHQWLPPRSIQEKLRQKVIKIDSADYELLYMRNSATFSDVINHSCCHILKEVERRIQTKIIKRPFRTIEKIIIHLNIIDNDKNIRVIILCSFVESIPHLSG</sequence>
<evidence type="ECO:0000313" key="1">
    <source>
        <dbReference type="EMBL" id="KAJ6637114.1"/>
    </source>
</evidence>